<evidence type="ECO:0000313" key="2">
    <source>
        <dbReference type="Proteomes" id="UP000789901"/>
    </source>
</evidence>
<proteinExistence type="predicted"/>
<name>A0ABM8VXS9_GIGMA</name>
<reference evidence="1 2" key="1">
    <citation type="submission" date="2021-06" db="EMBL/GenBank/DDBJ databases">
        <authorList>
            <person name="Kallberg Y."/>
            <person name="Tangrot J."/>
            <person name="Rosling A."/>
        </authorList>
    </citation>
    <scope>NUCLEOTIDE SEQUENCE [LARGE SCALE GENOMIC DNA]</scope>
    <source>
        <strain evidence="1 2">120-4 pot B 10/14</strain>
    </source>
</reference>
<dbReference type="EMBL" id="CAJVQB010000186">
    <property type="protein sequence ID" value="CAG8473514.1"/>
    <property type="molecule type" value="Genomic_DNA"/>
</dbReference>
<evidence type="ECO:0000313" key="1">
    <source>
        <dbReference type="EMBL" id="CAG8473514.1"/>
    </source>
</evidence>
<accession>A0ABM8VXS9</accession>
<protein>
    <submittedName>
        <fullName evidence="1">26324_t:CDS:1</fullName>
    </submittedName>
</protein>
<organism evidence="1 2">
    <name type="scientific">Gigaspora margarita</name>
    <dbReference type="NCBI Taxonomy" id="4874"/>
    <lineage>
        <taxon>Eukaryota</taxon>
        <taxon>Fungi</taxon>
        <taxon>Fungi incertae sedis</taxon>
        <taxon>Mucoromycota</taxon>
        <taxon>Glomeromycotina</taxon>
        <taxon>Glomeromycetes</taxon>
        <taxon>Diversisporales</taxon>
        <taxon>Gigasporaceae</taxon>
        <taxon>Gigaspora</taxon>
    </lineage>
</organism>
<comment type="caution">
    <text evidence="1">The sequence shown here is derived from an EMBL/GenBank/DDBJ whole genome shotgun (WGS) entry which is preliminary data.</text>
</comment>
<gene>
    <name evidence="1" type="ORF">GMARGA_LOCUS891</name>
</gene>
<sequence>MVIQVDEVITNGLQNQLKVASWKDKITLEYSVMKMGKVYLKYNDNKTVDVGSCYLRDKLMVVLDAPLDVVSKIDLMMKGLIESLAKHEALNDRSVNDDRTAKPNYTDEKVKNELFDESKMMNSQIKCGNKVAKNRMIMANSNEGISNSKNSEWAISEIENDRMELRKETNYELLSRFHSDVRHEWDRSSTLKGQKPFDRNPRLVLNALKQIKKRGFYDYLYLDHKIECNRLEHALFGNWCKLVVMNE</sequence>
<dbReference type="Proteomes" id="UP000789901">
    <property type="component" value="Unassembled WGS sequence"/>
</dbReference>
<keyword evidence="2" id="KW-1185">Reference proteome</keyword>